<reference evidence="8" key="1">
    <citation type="submission" date="2021-01" db="UniProtKB">
        <authorList>
            <consortium name="EnsemblPlants"/>
        </authorList>
    </citation>
    <scope>IDENTIFICATION</scope>
</reference>
<proteinExistence type="inferred from homology"/>
<feature type="domain" description="EamA" evidence="7">
    <location>
        <begin position="180"/>
        <end position="319"/>
    </location>
</feature>
<dbReference type="OMA" id="WWYSARQ"/>
<dbReference type="InterPro" id="IPR037185">
    <property type="entry name" value="EmrE-like"/>
</dbReference>
<keyword evidence="9" id="KW-1185">Reference proteome</keyword>
<evidence type="ECO:0000256" key="5">
    <source>
        <dbReference type="ARBA" id="ARBA00023136"/>
    </source>
</evidence>
<dbReference type="GO" id="GO:0016020">
    <property type="term" value="C:membrane"/>
    <property type="evidence" value="ECO:0007669"/>
    <property type="project" value="UniProtKB-SubCell"/>
</dbReference>
<feature type="transmembrane region" description="Helical" evidence="6">
    <location>
        <begin position="178"/>
        <end position="202"/>
    </location>
</feature>
<feature type="transmembrane region" description="Helical" evidence="6">
    <location>
        <begin position="300"/>
        <end position="319"/>
    </location>
</feature>
<accession>A0A7N0RB88</accession>
<evidence type="ECO:0000256" key="2">
    <source>
        <dbReference type="ARBA" id="ARBA00007635"/>
    </source>
</evidence>
<feature type="transmembrane region" description="Helical" evidence="6">
    <location>
        <begin position="239"/>
        <end position="263"/>
    </location>
</feature>
<evidence type="ECO:0000313" key="9">
    <source>
        <dbReference type="Proteomes" id="UP000594263"/>
    </source>
</evidence>
<feature type="transmembrane region" description="Helical" evidence="6">
    <location>
        <begin position="275"/>
        <end position="294"/>
    </location>
</feature>
<organism evidence="8 9">
    <name type="scientific">Kalanchoe fedtschenkoi</name>
    <name type="common">Lavender scallops</name>
    <name type="synonym">South American air plant</name>
    <dbReference type="NCBI Taxonomy" id="63787"/>
    <lineage>
        <taxon>Eukaryota</taxon>
        <taxon>Viridiplantae</taxon>
        <taxon>Streptophyta</taxon>
        <taxon>Embryophyta</taxon>
        <taxon>Tracheophyta</taxon>
        <taxon>Spermatophyta</taxon>
        <taxon>Magnoliopsida</taxon>
        <taxon>eudicotyledons</taxon>
        <taxon>Gunneridae</taxon>
        <taxon>Pentapetalae</taxon>
        <taxon>Saxifragales</taxon>
        <taxon>Crassulaceae</taxon>
        <taxon>Kalanchoe</taxon>
    </lineage>
</organism>
<feature type="transmembrane region" description="Helical" evidence="6">
    <location>
        <begin position="7"/>
        <end position="27"/>
    </location>
</feature>
<evidence type="ECO:0000256" key="6">
    <source>
        <dbReference type="RuleBase" id="RU363077"/>
    </source>
</evidence>
<feature type="transmembrane region" description="Helical" evidence="6">
    <location>
        <begin position="72"/>
        <end position="94"/>
    </location>
</feature>
<feature type="transmembrane region" description="Helical" evidence="6">
    <location>
        <begin position="214"/>
        <end position="233"/>
    </location>
</feature>
<name>A0A7N0RB88_KALFE</name>
<evidence type="ECO:0000256" key="4">
    <source>
        <dbReference type="ARBA" id="ARBA00022989"/>
    </source>
</evidence>
<dbReference type="Proteomes" id="UP000594263">
    <property type="component" value="Unplaced"/>
</dbReference>
<evidence type="ECO:0000256" key="1">
    <source>
        <dbReference type="ARBA" id="ARBA00004141"/>
    </source>
</evidence>
<dbReference type="SUPFAM" id="SSF103481">
    <property type="entry name" value="Multidrug resistance efflux transporter EmrE"/>
    <property type="match status" value="2"/>
</dbReference>
<sequence length="361" mass="39061">MRGCADVKPVFTMVAINFAFAIVNILIKKIMELGADHLVIVAYRQLASAILVSPIAYFLERNNTAAKLTPRILCYLFFSALLGVTLTQYLFLLALEHTTATFSCAFINLAPVTTFLMALPFGFEKVKVHRKSGLAKILGTIVCLGGAVAITLYQGIALNSPHEMRGMSGGSKKKDPKWALGSVLLMVGTFTWSSWFLIQAVIGKAYPAKRYTSTAIMSLFSTVQSAILCMIVSRNPSKWVLKGALEISTIIYAGAIGSGLCYVGMSWCVDLKGPVFTSAFSPLVQIFVAIISLSLNIEQIHLGSILGSVFIVAGLYVLLWGKAREAKECGLKLEKHSAALVCEDHLPVTHDIPISNCSAKT</sequence>
<protein>
    <recommendedName>
        <fullName evidence="6">WAT1-related protein</fullName>
    </recommendedName>
</protein>
<keyword evidence="4 6" id="KW-1133">Transmembrane helix</keyword>
<feature type="transmembrane region" description="Helical" evidence="6">
    <location>
        <begin position="39"/>
        <end position="60"/>
    </location>
</feature>
<evidence type="ECO:0000259" key="7">
    <source>
        <dbReference type="Pfam" id="PF00892"/>
    </source>
</evidence>
<dbReference type="InterPro" id="IPR030184">
    <property type="entry name" value="WAT1-related"/>
</dbReference>
<dbReference type="EnsemblPlants" id="Kaladp0007s0013.1.v1.1">
    <property type="protein sequence ID" value="Kaladp0007s0013.1.v1.1"/>
    <property type="gene ID" value="Kaladp0007s0013.v1.1"/>
</dbReference>
<comment type="similarity">
    <text evidence="2 6">Belongs to the drug/metabolite transporter (DMT) superfamily. Plant drug/metabolite exporter (P-DME) (TC 2.A.7.4) family.</text>
</comment>
<comment type="subcellular location">
    <subcellularLocation>
        <location evidence="1 6">Membrane</location>
        <topology evidence="1 6">Multi-pass membrane protein</topology>
    </subcellularLocation>
</comment>
<evidence type="ECO:0000313" key="8">
    <source>
        <dbReference type="EnsemblPlants" id="Kaladp0007s0013.1.v1.1"/>
    </source>
</evidence>
<dbReference type="GO" id="GO:0022857">
    <property type="term" value="F:transmembrane transporter activity"/>
    <property type="evidence" value="ECO:0007669"/>
    <property type="project" value="InterPro"/>
</dbReference>
<feature type="transmembrane region" description="Helical" evidence="6">
    <location>
        <begin position="135"/>
        <end position="158"/>
    </location>
</feature>
<dbReference type="AlphaFoldDB" id="A0A7N0RB88"/>
<dbReference type="InterPro" id="IPR000620">
    <property type="entry name" value="EamA_dom"/>
</dbReference>
<dbReference type="Gramene" id="Kaladp0007s0013.1.v1.1">
    <property type="protein sequence ID" value="Kaladp0007s0013.1.v1.1"/>
    <property type="gene ID" value="Kaladp0007s0013.v1.1"/>
</dbReference>
<feature type="transmembrane region" description="Helical" evidence="6">
    <location>
        <begin position="100"/>
        <end position="123"/>
    </location>
</feature>
<dbReference type="PANTHER" id="PTHR31218">
    <property type="entry name" value="WAT1-RELATED PROTEIN"/>
    <property type="match status" value="1"/>
</dbReference>
<keyword evidence="3 6" id="KW-0812">Transmembrane</keyword>
<dbReference type="Pfam" id="PF00892">
    <property type="entry name" value="EamA"/>
    <property type="match status" value="2"/>
</dbReference>
<evidence type="ECO:0000256" key="3">
    <source>
        <dbReference type="ARBA" id="ARBA00022692"/>
    </source>
</evidence>
<keyword evidence="5 6" id="KW-0472">Membrane</keyword>
<feature type="domain" description="EamA" evidence="7">
    <location>
        <begin position="10"/>
        <end position="143"/>
    </location>
</feature>